<evidence type="ECO:0000313" key="2">
    <source>
        <dbReference type="EMBL" id="QOJ78623.1"/>
    </source>
</evidence>
<feature type="transmembrane region" description="Helical" evidence="1">
    <location>
        <begin position="421"/>
        <end position="442"/>
    </location>
</feature>
<dbReference type="InterPro" id="IPR036259">
    <property type="entry name" value="MFS_trans_sf"/>
</dbReference>
<feature type="transmembrane region" description="Helical" evidence="1">
    <location>
        <begin position="77"/>
        <end position="96"/>
    </location>
</feature>
<feature type="transmembrane region" description="Helical" evidence="1">
    <location>
        <begin position="331"/>
        <end position="351"/>
    </location>
</feature>
<dbReference type="InParanoid" id="A0A7L9FHY2"/>
<keyword evidence="1" id="KW-0812">Transmembrane</keyword>
<sequence>MERPKQRTLAKILLVAEAFFGGFYVSITRGLFVPMLAYSGYRLDVLSAVLVPTGLGGILLAHELYRKPGSITRKFRSLLLSTHVSERILWLLPPVLLSSPYLLSLDYLAGNVVSVLVSILLGILIYSLFPTREIIEVSVHRSAAGAAASILGSLFMTFVTAVQSAPMAYVTSYVTAFLAGLVSSATLILTPGIPQALPERERTVTPHEEARIRGNVVFIVLAFFFAGSNLVGIAWSPLLRQLGAPVYIPLALSVAGNVGGLVGAYFWRSYRGYLVAIALNALVTALIPYVAYPPAHVALSFAASLTFAGANLLGMQVFAELNERLGRVRASAFLVSANYAGLLVASAFSSLGFLTPFSGLVLAAFLKLVGVLLAMFAIPETAVIPERRAYEYSRMIYSTSILGYTFTVQASRELLKTSIEALALAALLTLLYIIYRLSWIIVGL</sequence>
<feature type="transmembrane region" description="Helical" evidence="1">
    <location>
        <begin position="357"/>
        <end position="378"/>
    </location>
</feature>
<keyword evidence="1" id="KW-0472">Membrane</keyword>
<feature type="transmembrane region" description="Helical" evidence="1">
    <location>
        <begin position="298"/>
        <end position="319"/>
    </location>
</feature>
<keyword evidence="1" id="KW-1133">Transmembrane helix</keyword>
<feature type="transmembrane region" description="Helical" evidence="1">
    <location>
        <begin position="173"/>
        <end position="193"/>
    </location>
</feature>
<feature type="transmembrane region" description="Helical" evidence="1">
    <location>
        <begin position="12"/>
        <end position="33"/>
    </location>
</feature>
<feature type="transmembrane region" description="Helical" evidence="1">
    <location>
        <begin position="108"/>
        <end position="129"/>
    </location>
</feature>
<evidence type="ECO:0000256" key="1">
    <source>
        <dbReference type="SAM" id="Phobius"/>
    </source>
</evidence>
<feature type="transmembrane region" description="Helical" evidence="1">
    <location>
        <begin position="214"/>
        <end position="235"/>
    </location>
</feature>
<evidence type="ECO:0000313" key="3">
    <source>
        <dbReference type="Proteomes" id="UP000594121"/>
    </source>
</evidence>
<accession>A0A7L9FHY2</accession>
<name>A0A7L9FHY2_9CREN</name>
<proteinExistence type="predicted"/>
<keyword evidence="3" id="KW-1185">Reference proteome</keyword>
<dbReference type="SUPFAM" id="SSF103473">
    <property type="entry name" value="MFS general substrate transporter"/>
    <property type="match status" value="1"/>
</dbReference>
<dbReference type="AlphaFoldDB" id="A0A7L9FHY2"/>
<evidence type="ECO:0008006" key="4">
    <source>
        <dbReference type="Google" id="ProtNLM"/>
    </source>
</evidence>
<dbReference type="EMBL" id="CP062310">
    <property type="protein sequence ID" value="QOJ78623.1"/>
    <property type="molecule type" value="Genomic_DNA"/>
</dbReference>
<feature type="transmembrane region" description="Helical" evidence="1">
    <location>
        <begin position="247"/>
        <end position="266"/>
    </location>
</feature>
<feature type="transmembrane region" description="Helical" evidence="1">
    <location>
        <begin position="141"/>
        <end position="161"/>
    </location>
</feature>
<feature type="transmembrane region" description="Helical" evidence="1">
    <location>
        <begin position="273"/>
        <end position="292"/>
    </location>
</feature>
<dbReference type="Proteomes" id="UP000594121">
    <property type="component" value="Chromosome"/>
</dbReference>
<organism evidence="2 3">
    <name type="scientific">Infirmifilum lucidum</name>
    <dbReference type="NCBI Taxonomy" id="2776706"/>
    <lineage>
        <taxon>Archaea</taxon>
        <taxon>Thermoproteota</taxon>
        <taxon>Thermoprotei</taxon>
        <taxon>Thermofilales</taxon>
        <taxon>Thermofilaceae</taxon>
        <taxon>Infirmifilum</taxon>
    </lineage>
</organism>
<feature type="transmembrane region" description="Helical" evidence="1">
    <location>
        <begin position="45"/>
        <end position="65"/>
    </location>
</feature>
<protein>
    <recommendedName>
        <fullName evidence="4">MFS transporter</fullName>
    </recommendedName>
</protein>
<dbReference type="KEGG" id="thel:IG193_07650"/>
<reference evidence="2 3" key="1">
    <citation type="submission" date="2020-10" db="EMBL/GenBank/DDBJ databases">
        <title>Thermofilum lucidum 3507LT sp. nov. a novel member of Thermofilaceae family isolated from Chile hot spring, and proposal of description order Thermofilales.</title>
        <authorList>
            <person name="Zayulina K.S."/>
            <person name="Elcheninov A.G."/>
            <person name="Toshchakov S.V."/>
            <person name="Kublanov I.V."/>
        </authorList>
    </citation>
    <scope>NUCLEOTIDE SEQUENCE [LARGE SCALE GENOMIC DNA]</scope>
    <source>
        <strain evidence="2 3">3507LT</strain>
    </source>
</reference>
<dbReference type="GeneID" id="59149760"/>
<gene>
    <name evidence="2" type="ORF">IG193_07650</name>
</gene>
<dbReference type="RefSeq" id="WP_192818595.1">
    <property type="nucleotide sequence ID" value="NZ_CP062310.1"/>
</dbReference>